<evidence type="ECO:0000313" key="3">
    <source>
        <dbReference type="EMBL" id="MBU2692520.1"/>
    </source>
</evidence>
<dbReference type="Pfam" id="PF07676">
    <property type="entry name" value="PD40"/>
    <property type="match status" value="2"/>
</dbReference>
<reference evidence="3" key="1">
    <citation type="submission" date="2021-05" db="EMBL/GenBank/DDBJ databases">
        <title>Energy efficiency and biological interactions define the core microbiome of deep oligotrophic groundwater.</title>
        <authorList>
            <person name="Mehrshad M."/>
            <person name="Lopez-Fernandez M."/>
            <person name="Bell E."/>
            <person name="Bernier-Latmani R."/>
            <person name="Bertilsson S."/>
            <person name="Dopson M."/>
        </authorList>
    </citation>
    <scope>NUCLEOTIDE SEQUENCE</scope>
    <source>
        <strain evidence="3">Modern_marine.mb.64</strain>
    </source>
</reference>
<dbReference type="Proteomes" id="UP000777784">
    <property type="component" value="Unassembled WGS sequence"/>
</dbReference>
<gene>
    <name evidence="3" type="ORF">KJ970_16490</name>
</gene>
<proteinExistence type="inferred from homology"/>
<sequence length="359" mass="39383">MKPLALYSMLLITAICGACHGANILIDTVNHNTRSVQFICTPSNSIRELLIIDNSGVKVRSFSLGPSDPAYLNRESETRTVSTALGSGRYTMRLTNDDGIESTCNFTLRAPRTTDEEIGVMAGILKWLLPDMSKYQDLVGIYKPLPGCNSDLYLFDINTLNCVGRLTDTGTNIQPSWSPDGKWIAYSSRIGGTYDIWKAQLGGMELRQITDTPKVNEYSPLFSPDGERICHISGENIVTVNAENGQMIDTIKAKRVDSLLKWLCSEDEILCQLTSGGTAVISLKSGELRQTDLLGDQLSYLLATLPNLEEMIVLAETDEEITIKVEAVPKGEVVRSINMLGNLKRPICDPTGQLIVTNG</sequence>
<evidence type="ECO:0000256" key="2">
    <source>
        <dbReference type="SAM" id="SignalP"/>
    </source>
</evidence>
<evidence type="ECO:0000256" key="1">
    <source>
        <dbReference type="ARBA" id="ARBA00009820"/>
    </source>
</evidence>
<dbReference type="InterPro" id="IPR011659">
    <property type="entry name" value="WD40"/>
</dbReference>
<protein>
    <recommendedName>
        <fullName evidence="5">WD40 repeat domain-containing protein</fullName>
    </recommendedName>
</protein>
<dbReference type="InterPro" id="IPR011042">
    <property type="entry name" value="6-blade_b-propeller_TolB-like"/>
</dbReference>
<dbReference type="SUPFAM" id="SSF69304">
    <property type="entry name" value="Tricorn protease N-terminal domain"/>
    <property type="match status" value="1"/>
</dbReference>
<comment type="similarity">
    <text evidence="1">Belongs to the TolB family.</text>
</comment>
<dbReference type="Gene3D" id="2.120.10.30">
    <property type="entry name" value="TolB, C-terminal domain"/>
    <property type="match status" value="1"/>
</dbReference>
<organism evidence="3 4">
    <name type="scientific">Eiseniibacteriota bacterium</name>
    <dbReference type="NCBI Taxonomy" id="2212470"/>
    <lineage>
        <taxon>Bacteria</taxon>
        <taxon>Candidatus Eiseniibacteriota</taxon>
    </lineage>
</organism>
<dbReference type="PANTHER" id="PTHR36842">
    <property type="entry name" value="PROTEIN TOLB HOMOLOG"/>
    <property type="match status" value="1"/>
</dbReference>
<name>A0A948RX78_UNCEI</name>
<feature type="chain" id="PRO_5037092905" description="WD40 repeat domain-containing protein" evidence="2">
    <location>
        <begin position="22"/>
        <end position="359"/>
    </location>
</feature>
<feature type="signal peptide" evidence="2">
    <location>
        <begin position="1"/>
        <end position="21"/>
    </location>
</feature>
<evidence type="ECO:0008006" key="5">
    <source>
        <dbReference type="Google" id="ProtNLM"/>
    </source>
</evidence>
<comment type="caution">
    <text evidence="3">The sequence shown here is derived from an EMBL/GenBank/DDBJ whole genome shotgun (WGS) entry which is preliminary data.</text>
</comment>
<dbReference type="PANTHER" id="PTHR36842:SF1">
    <property type="entry name" value="PROTEIN TOLB"/>
    <property type="match status" value="1"/>
</dbReference>
<dbReference type="EMBL" id="JAHJDP010000094">
    <property type="protein sequence ID" value="MBU2692520.1"/>
    <property type="molecule type" value="Genomic_DNA"/>
</dbReference>
<dbReference type="AlphaFoldDB" id="A0A948RX78"/>
<keyword evidence="2" id="KW-0732">Signal</keyword>
<evidence type="ECO:0000313" key="4">
    <source>
        <dbReference type="Proteomes" id="UP000777784"/>
    </source>
</evidence>
<accession>A0A948RX78</accession>